<evidence type="ECO:0000256" key="7">
    <source>
        <dbReference type="ARBA" id="ARBA00022958"/>
    </source>
</evidence>
<keyword evidence="6 10" id="KW-0521">NADP</keyword>
<comment type="function">
    <text evidence="10">Catalyzes the epimerization of the S- and R-forms of NAD(P)HX, a damaged form of NAD(P)H that is a result of enzymatic or heat-dependent hydration. This is a prerequisite for the S-specific NAD(P)H-hydrate dehydratase to allow the repair of both epimers of NAD(P)HX.</text>
</comment>
<dbReference type="InterPro" id="IPR036652">
    <property type="entry name" value="YjeF_N_dom_sf"/>
</dbReference>
<comment type="catalytic activity">
    <reaction evidence="1 10">
        <text>(6R)-NADHX = (6S)-NADHX</text>
        <dbReference type="Rhea" id="RHEA:32215"/>
        <dbReference type="ChEBI" id="CHEBI:64074"/>
        <dbReference type="ChEBI" id="CHEBI:64075"/>
        <dbReference type="EC" id="5.1.99.6"/>
    </reaction>
</comment>
<dbReference type="EC" id="5.1.99.6" evidence="3 10"/>
<dbReference type="GO" id="GO:0046872">
    <property type="term" value="F:metal ion binding"/>
    <property type="evidence" value="ECO:0007669"/>
    <property type="project" value="UniProtKB-KW"/>
</dbReference>
<evidence type="ECO:0000256" key="3">
    <source>
        <dbReference type="ARBA" id="ARBA00012228"/>
    </source>
</evidence>
<evidence type="ECO:0000259" key="11">
    <source>
        <dbReference type="PROSITE" id="PS51385"/>
    </source>
</evidence>
<dbReference type="InterPro" id="IPR004443">
    <property type="entry name" value="YjeF_N_dom"/>
</dbReference>
<evidence type="ECO:0000256" key="4">
    <source>
        <dbReference type="ARBA" id="ARBA00022723"/>
    </source>
</evidence>
<sequence>MQNSKHLTREQVQDYDRKAMEEKGIPGMILMENAGRSCAEKCIELAGGKPDFSAVVFAGGGNNGGDGFVAARHLNLCGAEVSVMLAADETKISGDAGENLKIIKKMGLPVHNVLDTEKIREMIYNSDVIIDAMLGTGFSGSLREPLKGIISMINDAGKKVLAVDIPSGMNCNTGEVEDIAVKAETTVTFVARKKGFAADDAADYTGMVTVAGIGG</sequence>
<reference evidence="13" key="1">
    <citation type="submission" date="2017-04" db="EMBL/GenBank/DDBJ databases">
        <title>Comparative genomics and description of representatives of a novel lineage of planctomycetes thriving in anoxic sediments.</title>
        <authorList>
            <person name="Spring S."/>
            <person name="Bunk B."/>
            <person name="Sproer C."/>
        </authorList>
    </citation>
    <scope>NUCLEOTIDE SEQUENCE [LARGE SCALE GENOMIC DNA]</scope>
    <source>
        <strain evidence="13">ST-PulAB-D4</strain>
    </source>
</reference>
<dbReference type="PANTHER" id="PTHR13232">
    <property type="entry name" value="NAD(P)H-HYDRATE EPIMERASE"/>
    <property type="match status" value="1"/>
</dbReference>
<dbReference type="SUPFAM" id="SSF64153">
    <property type="entry name" value="YjeF N-terminal domain-like"/>
    <property type="match status" value="1"/>
</dbReference>
<dbReference type="Pfam" id="PF03853">
    <property type="entry name" value="YjeF_N"/>
    <property type="match status" value="1"/>
</dbReference>
<keyword evidence="4 10" id="KW-0479">Metal-binding</keyword>
<keyword evidence="7 10" id="KW-0630">Potassium</keyword>
<keyword evidence="9 10" id="KW-0413">Isomerase</keyword>
<evidence type="ECO:0000256" key="10">
    <source>
        <dbReference type="HAMAP-Rule" id="MF_01966"/>
    </source>
</evidence>
<evidence type="ECO:0000256" key="9">
    <source>
        <dbReference type="ARBA" id="ARBA00023235"/>
    </source>
</evidence>
<evidence type="ECO:0000256" key="2">
    <source>
        <dbReference type="ARBA" id="ARBA00000909"/>
    </source>
</evidence>
<evidence type="ECO:0000256" key="1">
    <source>
        <dbReference type="ARBA" id="ARBA00000013"/>
    </source>
</evidence>
<feature type="binding site" evidence="10">
    <location>
        <position position="63"/>
    </location>
    <ligand>
        <name>K(+)</name>
        <dbReference type="ChEBI" id="CHEBI:29103"/>
    </ligand>
</feature>
<keyword evidence="13" id="KW-1185">Reference proteome</keyword>
<evidence type="ECO:0000256" key="8">
    <source>
        <dbReference type="ARBA" id="ARBA00023027"/>
    </source>
</evidence>
<comment type="caution">
    <text evidence="10">Lacks conserved residue(s) required for the propagation of feature annotation.</text>
</comment>
<keyword evidence="8 10" id="KW-0520">NAD</keyword>
<keyword evidence="5 10" id="KW-0547">Nucleotide-binding</keyword>
<dbReference type="GO" id="GO:0000166">
    <property type="term" value="F:nucleotide binding"/>
    <property type="evidence" value="ECO:0007669"/>
    <property type="project" value="UniProtKB-KW"/>
</dbReference>
<dbReference type="InterPro" id="IPR032976">
    <property type="entry name" value="YJEFN_prot_NAXE-like"/>
</dbReference>
<dbReference type="PANTHER" id="PTHR13232:SF10">
    <property type="entry name" value="NAD(P)H-HYDRATE EPIMERASE"/>
    <property type="match status" value="1"/>
</dbReference>
<dbReference type="KEGG" id="pbp:STSP1_00310"/>
<dbReference type="GO" id="GO:0052856">
    <property type="term" value="F:NAD(P)HX epimerase activity"/>
    <property type="evidence" value="ECO:0007669"/>
    <property type="project" value="UniProtKB-UniRule"/>
</dbReference>
<dbReference type="RefSeq" id="WP_161491553.1">
    <property type="nucleotide sequence ID" value="NZ_CP021023.1"/>
</dbReference>
<dbReference type="NCBIfam" id="TIGR00197">
    <property type="entry name" value="yjeF_nterm"/>
    <property type="match status" value="1"/>
</dbReference>
<evidence type="ECO:0000313" key="12">
    <source>
        <dbReference type="EMBL" id="ARN55942.1"/>
    </source>
</evidence>
<comment type="cofactor">
    <cofactor evidence="10">
        <name>K(+)</name>
        <dbReference type="ChEBI" id="CHEBI:29103"/>
    </cofactor>
    <text evidence="10">Binds 1 potassium ion per subunit.</text>
</comment>
<feature type="binding site" evidence="10">
    <location>
        <position position="131"/>
    </location>
    <ligand>
        <name>K(+)</name>
        <dbReference type="ChEBI" id="CHEBI:29103"/>
    </ligand>
</feature>
<feature type="binding site" evidence="10">
    <location>
        <begin position="135"/>
        <end position="141"/>
    </location>
    <ligand>
        <name>(6S)-NADPHX</name>
        <dbReference type="ChEBI" id="CHEBI:64076"/>
    </ligand>
</feature>
<dbReference type="STRING" id="1941349.STSP1_00310"/>
<dbReference type="HAMAP" id="MF_01966">
    <property type="entry name" value="NADHX_epimerase"/>
    <property type="match status" value="1"/>
</dbReference>
<dbReference type="AlphaFoldDB" id="A0A1W6LJL1"/>
<evidence type="ECO:0000256" key="5">
    <source>
        <dbReference type="ARBA" id="ARBA00022741"/>
    </source>
</evidence>
<feature type="domain" description="YjeF N-terminal" evidence="11">
    <location>
        <begin position="12"/>
        <end position="215"/>
    </location>
</feature>
<dbReference type="PROSITE" id="PS51385">
    <property type="entry name" value="YJEF_N"/>
    <property type="match status" value="1"/>
</dbReference>
<comment type="similarity">
    <text evidence="10">Belongs to the NnrE/AIBP family.</text>
</comment>
<organism evidence="12 13">
    <name type="scientific">Sedimentisphaera salicampi</name>
    <dbReference type="NCBI Taxonomy" id="1941349"/>
    <lineage>
        <taxon>Bacteria</taxon>
        <taxon>Pseudomonadati</taxon>
        <taxon>Planctomycetota</taxon>
        <taxon>Phycisphaerae</taxon>
        <taxon>Sedimentisphaerales</taxon>
        <taxon>Sedimentisphaeraceae</taxon>
        <taxon>Sedimentisphaera</taxon>
    </lineage>
</organism>
<accession>A0A1W6LJL1</accession>
<comment type="catalytic activity">
    <reaction evidence="2 10">
        <text>(6R)-NADPHX = (6S)-NADPHX</text>
        <dbReference type="Rhea" id="RHEA:32227"/>
        <dbReference type="ChEBI" id="CHEBI:64076"/>
        <dbReference type="ChEBI" id="CHEBI:64077"/>
        <dbReference type="EC" id="5.1.99.6"/>
    </reaction>
</comment>
<gene>
    <name evidence="12" type="primary">nnr_1</name>
    <name evidence="10" type="synonym">nnrE</name>
    <name evidence="12" type="ORF">STSP1_00310</name>
</gene>
<feature type="binding site" evidence="10">
    <location>
        <position position="164"/>
    </location>
    <ligand>
        <name>(6S)-NADPHX</name>
        <dbReference type="ChEBI" id="CHEBI:64076"/>
    </ligand>
</feature>
<dbReference type="Gene3D" id="3.40.50.10260">
    <property type="entry name" value="YjeF N-terminal domain"/>
    <property type="match status" value="1"/>
</dbReference>
<feature type="binding site" evidence="10">
    <location>
        <position position="167"/>
    </location>
    <ligand>
        <name>K(+)</name>
        <dbReference type="ChEBI" id="CHEBI:29103"/>
    </ligand>
</feature>
<protein>
    <recommendedName>
        <fullName evidence="3 10">NAD(P)H-hydrate epimerase</fullName>
        <ecNumber evidence="3 10">5.1.99.6</ecNumber>
    </recommendedName>
    <alternativeName>
        <fullName evidence="10">NAD(P)HX epimerase</fullName>
    </alternativeName>
</protein>
<evidence type="ECO:0000256" key="6">
    <source>
        <dbReference type="ARBA" id="ARBA00022857"/>
    </source>
</evidence>
<feature type="binding site" evidence="10">
    <location>
        <begin position="62"/>
        <end position="66"/>
    </location>
    <ligand>
        <name>(6S)-NADPHX</name>
        <dbReference type="ChEBI" id="CHEBI:64076"/>
    </ligand>
</feature>
<proteinExistence type="inferred from homology"/>
<name>A0A1W6LJL1_9BACT</name>
<dbReference type="Proteomes" id="UP000193334">
    <property type="component" value="Chromosome"/>
</dbReference>
<evidence type="ECO:0000313" key="13">
    <source>
        <dbReference type="Proteomes" id="UP000193334"/>
    </source>
</evidence>
<dbReference type="EMBL" id="CP021023">
    <property type="protein sequence ID" value="ARN55942.1"/>
    <property type="molecule type" value="Genomic_DNA"/>
</dbReference>